<dbReference type="PATRIC" id="fig|1303518.3.peg.2841"/>
<dbReference type="Gene3D" id="3.20.20.80">
    <property type="entry name" value="Glycosidases"/>
    <property type="match status" value="1"/>
</dbReference>
<dbReference type="KEGG" id="ccz:CCALI_02737"/>
<gene>
    <name evidence="3" type="ORF">CCALI_02737</name>
</gene>
<dbReference type="HOGENOM" id="CLU_011473_0_0_0"/>
<evidence type="ECO:0000256" key="1">
    <source>
        <dbReference type="SAM" id="SignalP"/>
    </source>
</evidence>
<dbReference type="EMBL" id="HF951689">
    <property type="protein sequence ID" value="CCW36526.1"/>
    <property type="molecule type" value="Genomic_DNA"/>
</dbReference>
<evidence type="ECO:0000313" key="3">
    <source>
        <dbReference type="EMBL" id="CCW36526.1"/>
    </source>
</evidence>
<dbReference type="InterPro" id="IPR045053">
    <property type="entry name" value="MAN-like"/>
</dbReference>
<dbReference type="InterPro" id="IPR017853">
    <property type="entry name" value="GH"/>
</dbReference>
<dbReference type="InParanoid" id="S0EX88"/>
<reference evidence="4" key="1">
    <citation type="submission" date="2013-03" db="EMBL/GenBank/DDBJ databases">
        <title>Genome sequence of Chthonomonas calidirosea, the first sequenced genome from the Armatimonadetes phylum (formally candidate division OP10).</title>
        <authorList>
            <person name="Lee K.C.Y."/>
            <person name="Morgan X.C."/>
            <person name="Dunfield P.F."/>
            <person name="Tamas I."/>
            <person name="Houghton K.M."/>
            <person name="Vyssotski M."/>
            <person name="Ryan J.L.J."/>
            <person name="Lagutin K."/>
            <person name="McDonald I.R."/>
            <person name="Stott M.B."/>
        </authorList>
    </citation>
    <scope>NUCLEOTIDE SEQUENCE [LARGE SCALE GENOMIC DNA]</scope>
    <source>
        <strain evidence="4">DSM 23976 / ICMP 18418 / T49</strain>
    </source>
</reference>
<dbReference type="AlphaFoldDB" id="S0EX88"/>
<dbReference type="GO" id="GO:0005576">
    <property type="term" value="C:extracellular region"/>
    <property type="evidence" value="ECO:0007669"/>
    <property type="project" value="UniProtKB-SubCell"/>
</dbReference>
<dbReference type="Gene3D" id="2.60.40.10">
    <property type="entry name" value="Immunoglobulins"/>
    <property type="match status" value="1"/>
</dbReference>
<dbReference type="RefSeq" id="WP_016484034.1">
    <property type="nucleotide sequence ID" value="NC_021487.1"/>
</dbReference>
<dbReference type="Proteomes" id="UP000014227">
    <property type="component" value="Chromosome I"/>
</dbReference>
<sequence length="764" mass="86019">MNRSQKNIALLIGALCLCCFPLTAKAIALKAATPNRTEVPCYEKYELTLDLHTDAKNPFDPDEIDVEADFTGPQGLHFRVPGFLYQPFTTRMQGNEEQMVPTGAPVWMVRFAPNRVGRWTCRISAHDASGTVVLPLLHFTCVPSSSPGFIRRDPHNPFLFAYSNGKPYFPVGEDMCWAGSGGSTEFNRWLADLSAHGGNWIRLWMFHWHHTDIEWSGPPPGEGEDRFIGTHGLGYYALDNAWMVDRILDLAAKYHVNVMLCLGTYGEFTTGGYFNEGMWAQNPYNAANGGPCQKPDDFWTNPIAQKYYQQRLRYLAARYGWRTNLFGWEFWNEANPPASWVQMMGDYLKGMGPDAGHPADPYRHLVSTTYGNPAIWQLPEVDFTMTHNYGTGNIPDWAPVVHTDALENRKYGKPHFMAEFGIDWRSSDAKYDPEGKGVNLHNALWSSIVSGDAATAMIWWWNNYVAPKHLYSLFDAPAKFIASVPWQEGTWQPANCDQPQTLGQKPVFYDAVFTPQLGWERSAENFTLTSAGTVIGGALPTYLFSPGKPDLRSVPTFHVHFSRPGRFVLHIYQVSNFANLRVLLDGKPVAEFDLPAAPPKNGQKPEYKETQFEPQYNIYLATYDKDYGIEVPAGDHTITLDVVDGDWLSLHSMILTNYLDGHYAPLDCYALTNGKMALLWVQNKAYNWLNVYENHPIPPVEATTTVLHGLPNGRYQVQWWDTITGKITGTTEVLCHDGRLSLSLPSIATDRAAKILPLNTTAHR</sequence>
<feature type="domain" description="DUF5060" evidence="2">
    <location>
        <begin position="38"/>
        <end position="124"/>
    </location>
</feature>
<dbReference type="STRING" id="454171.CP488_01350"/>
<dbReference type="PANTHER" id="PTHR31451">
    <property type="match status" value="1"/>
</dbReference>
<dbReference type="Pfam" id="PF16586">
    <property type="entry name" value="DUF5060"/>
    <property type="match status" value="1"/>
</dbReference>
<feature type="chain" id="PRO_5004496550" evidence="1">
    <location>
        <begin position="27"/>
        <end position="764"/>
    </location>
</feature>
<dbReference type="eggNOG" id="COG3934">
    <property type="taxonomic scope" value="Bacteria"/>
</dbReference>
<name>S0EX88_CHTCT</name>
<dbReference type="SUPFAM" id="SSF51445">
    <property type="entry name" value="(Trans)glycosidases"/>
    <property type="match status" value="1"/>
</dbReference>
<keyword evidence="1" id="KW-0732">Signal</keyword>
<dbReference type="GO" id="GO:0016985">
    <property type="term" value="F:mannan endo-1,4-beta-mannosidase activity"/>
    <property type="evidence" value="ECO:0007669"/>
    <property type="project" value="TreeGrafter"/>
</dbReference>
<dbReference type="PANTHER" id="PTHR31451:SF39">
    <property type="entry name" value="MANNAN ENDO-1,4-BETA-MANNOSIDASE 1"/>
    <property type="match status" value="1"/>
</dbReference>
<evidence type="ECO:0000313" key="4">
    <source>
        <dbReference type="Proteomes" id="UP000014227"/>
    </source>
</evidence>
<protein>
    <submittedName>
        <fullName evidence="3">Putative glycosyl hydrolase</fullName>
    </submittedName>
</protein>
<accession>S0EX88</accession>
<feature type="signal peptide" evidence="1">
    <location>
        <begin position="1"/>
        <end position="26"/>
    </location>
</feature>
<proteinExistence type="predicted"/>
<keyword evidence="4" id="KW-1185">Reference proteome</keyword>
<dbReference type="InterPro" id="IPR032260">
    <property type="entry name" value="DUF5060"/>
</dbReference>
<dbReference type="InterPro" id="IPR013783">
    <property type="entry name" value="Ig-like_fold"/>
</dbReference>
<organism evidence="3 4">
    <name type="scientific">Chthonomonas calidirosea (strain DSM 23976 / ICMP 18418 / T49)</name>
    <dbReference type="NCBI Taxonomy" id="1303518"/>
    <lineage>
        <taxon>Bacteria</taxon>
        <taxon>Bacillati</taxon>
        <taxon>Armatimonadota</taxon>
        <taxon>Chthonomonadia</taxon>
        <taxon>Chthonomonadales</taxon>
        <taxon>Chthonomonadaceae</taxon>
        <taxon>Chthonomonas</taxon>
    </lineage>
</organism>
<keyword evidence="3" id="KW-0378">Hydrolase</keyword>
<evidence type="ECO:0000259" key="2">
    <source>
        <dbReference type="Pfam" id="PF16586"/>
    </source>
</evidence>